<accession>A0A382CCE4</accession>
<organism evidence="2">
    <name type="scientific">marine metagenome</name>
    <dbReference type="NCBI Taxonomy" id="408172"/>
    <lineage>
        <taxon>unclassified sequences</taxon>
        <taxon>metagenomes</taxon>
        <taxon>ecological metagenomes</taxon>
    </lineage>
</organism>
<name>A0A382CCE4_9ZZZZ</name>
<sequence>MTTARMGKDFESGKVNLEERKTKVSFIDGTSQRDKDIRSMMQNFITEANDNFFHYDIVGFEAIQFSKYEDGGHYKWHQDYFPEMMKKEYPRSRKLSVSLTLTDYNESGGHLEIFNGDAYSKDDIKQMNSLGTAVVFDSREWHRITPIKNGVRYSLVCWSQGPHFK</sequence>
<dbReference type="InterPro" id="IPR044862">
    <property type="entry name" value="Pro_4_hyd_alph_FE2OG_OXY"/>
</dbReference>
<dbReference type="SUPFAM" id="SSF51197">
    <property type="entry name" value="Clavaminate synthase-like"/>
    <property type="match status" value="1"/>
</dbReference>
<dbReference type="Gene3D" id="2.60.120.620">
    <property type="entry name" value="q2cbj1_9rhob like domain"/>
    <property type="match status" value="1"/>
</dbReference>
<dbReference type="PROSITE" id="PS51471">
    <property type="entry name" value="FE2OG_OXY"/>
    <property type="match status" value="1"/>
</dbReference>
<dbReference type="EMBL" id="UINC01033683">
    <property type="protein sequence ID" value="SVB23341.1"/>
    <property type="molecule type" value="Genomic_DNA"/>
</dbReference>
<dbReference type="InterPro" id="IPR005123">
    <property type="entry name" value="Oxoglu/Fe-dep_dioxygenase_dom"/>
</dbReference>
<feature type="domain" description="Fe2OG dioxygenase" evidence="1">
    <location>
        <begin position="59"/>
        <end position="161"/>
    </location>
</feature>
<gene>
    <name evidence="2" type="ORF">METZ01_LOCUS176195</name>
</gene>
<reference evidence="2" key="1">
    <citation type="submission" date="2018-05" db="EMBL/GenBank/DDBJ databases">
        <authorList>
            <person name="Lanie J.A."/>
            <person name="Ng W.-L."/>
            <person name="Kazmierczak K.M."/>
            <person name="Andrzejewski T.M."/>
            <person name="Davidsen T.M."/>
            <person name="Wayne K.J."/>
            <person name="Tettelin H."/>
            <person name="Glass J.I."/>
            <person name="Rusch D."/>
            <person name="Podicherti R."/>
            <person name="Tsui H.-C.T."/>
            <person name="Winkler M.E."/>
        </authorList>
    </citation>
    <scope>NUCLEOTIDE SEQUENCE</scope>
</reference>
<evidence type="ECO:0000259" key="1">
    <source>
        <dbReference type="PROSITE" id="PS51471"/>
    </source>
</evidence>
<proteinExistence type="predicted"/>
<evidence type="ECO:0000313" key="2">
    <source>
        <dbReference type="EMBL" id="SVB23341.1"/>
    </source>
</evidence>
<dbReference type="Pfam" id="PF13640">
    <property type="entry name" value="2OG-FeII_Oxy_3"/>
    <property type="match status" value="1"/>
</dbReference>
<protein>
    <recommendedName>
        <fullName evidence="1">Fe2OG dioxygenase domain-containing protein</fullName>
    </recommendedName>
</protein>
<dbReference type="AlphaFoldDB" id="A0A382CCE4"/>